<protein>
    <submittedName>
        <fullName evidence="1">Uncharacterized protein</fullName>
    </submittedName>
</protein>
<evidence type="ECO:0000313" key="1">
    <source>
        <dbReference type="EMBL" id="KAI3799146.1"/>
    </source>
</evidence>
<reference evidence="1 2" key="2">
    <citation type="journal article" date="2022" name="Mol. Ecol. Resour.">
        <title>The genomes of chicory, endive, great burdock and yacon provide insights into Asteraceae paleo-polyploidization history and plant inulin production.</title>
        <authorList>
            <person name="Fan W."/>
            <person name="Wang S."/>
            <person name="Wang H."/>
            <person name="Wang A."/>
            <person name="Jiang F."/>
            <person name="Liu H."/>
            <person name="Zhao H."/>
            <person name="Xu D."/>
            <person name="Zhang Y."/>
        </authorList>
    </citation>
    <scope>NUCLEOTIDE SEQUENCE [LARGE SCALE GENOMIC DNA]</scope>
    <source>
        <strain evidence="2">cv. Yunnan</strain>
        <tissue evidence="1">Leaves</tissue>
    </source>
</reference>
<organism evidence="1 2">
    <name type="scientific">Smallanthus sonchifolius</name>
    <dbReference type="NCBI Taxonomy" id="185202"/>
    <lineage>
        <taxon>Eukaryota</taxon>
        <taxon>Viridiplantae</taxon>
        <taxon>Streptophyta</taxon>
        <taxon>Embryophyta</taxon>
        <taxon>Tracheophyta</taxon>
        <taxon>Spermatophyta</taxon>
        <taxon>Magnoliopsida</taxon>
        <taxon>eudicotyledons</taxon>
        <taxon>Gunneridae</taxon>
        <taxon>Pentapetalae</taxon>
        <taxon>asterids</taxon>
        <taxon>campanulids</taxon>
        <taxon>Asterales</taxon>
        <taxon>Asteraceae</taxon>
        <taxon>Asteroideae</taxon>
        <taxon>Heliantheae alliance</taxon>
        <taxon>Millerieae</taxon>
        <taxon>Smallanthus</taxon>
    </lineage>
</organism>
<reference evidence="2" key="1">
    <citation type="journal article" date="2022" name="Mol. Ecol. Resour.">
        <title>The genomes of chicory, endive, great burdock and yacon provide insights into Asteraceae palaeo-polyploidization history and plant inulin production.</title>
        <authorList>
            <person name="Fan W."/>
            <person name="Wang S."/>
            <person name="Wang H."/>
            <person name="Wang A."/>
            <person name="Jiang F."/>
            <person name="Liu H."/>
            <person name="Zhao H."/>
            <person name="Xu D."/>
            <person name="Zhang Y."/>
        </authorList>
    </citation>
    <scope>NUCLEOTIDE SEQUENCE [LARGE SCALE GENOMIC DNA]</scope>
    <source>
        <strain evidence="2">cv. Yunnan</strain>
    </source>
</reference>
<comment type="caution">
    <text evidence="1">The sequence shown here is derived from an EMBL/GenBank/DDBJ whole genome shotgun (WGS) entry which is preliminary data.</text>
</comment>
<name>A0ACB9HUJ2_9ASTR</name>
<keyword evidence="2" id="KW-1185">Reference proteome</keyword>
<dbReference type="Proteomes" id="UP001056120">
    <property type="component" value="Linkage Group LG11"/>
</dbReference>
<sequence>MKAQICLLYSKAIANRMRKVLDGVISESQSAFLKGRCILDGPLIVNELITWIKKRKSKAFFLKIDFEKAYDNVSWNFVVNTLLQMGFPNKWCDWILGILKSASSSVLVNGAPTYIFKCEKGMRQGDPLSPFLFLVVMEALSCMLNRAREEGTIKGIATPNNGPIMTHLLYADDAIVVGEWSKIEVVNIARILRCFHLCSGLKINIEKSNLFGIGVGGEEVRDMAREVGCNSDSLPFKYLGLKVGANMNRINNWQPVYDIFRARLAKWKSHLLSIGGRVVIIRSVLESLPNYYFSLYKAPKKVILDLESMIKKFLWGGSSEERKMHWVDWDRVSCHKKEGGLGLNKLKVVNTSLLAKWGWRYKTEKNNLWKRVTVALHCSRVGWECIPFKKSFNGVWNNIAKLFINTKVGGSPLRNYIKGELGNGKEISFWLDPWLINEPLKQRFPELFRMEVDKKCLVADRVRSQGSESALYWNWKTVLVDLSLISSFQELQSLLENIQVSEASDRWCWSSNSAGIFSVKAVKRLLNAEFDSENRFIMDWCKWIPAKCNIHAWRSEMDKIPTGAALKKRNMQLGDSFCPLCSSVEETSEHIFIACHVASIIWNGISSWCKILNIFSFSIKDLFGIHKELRASDKKKEAVQGIIMIVCWSIWRARNNVIFSNKAIKVGSIISEVKPLGFLWFVNRSKYKELGWSEWCSFVNM</sequence>
<evidence type="ECO:0000313" key="2">
    <source>
        <dbReference type="Proteomes" id="UP001056120"/>
    </source>
</evidence>
<dbReference type="EMBL" id="CM042028">
    <property type="protein sequence ID" value="KAI3799146.1"/>
    <property type="molecule type" value="Genomic_DNA"/>
</dbReference>
<gene>
    <name evidence="1" type="ORF">L1987_34436</name>
</gene>
<accession>A0ACB9HUJ2</accession>
<proteinExistence type="predicted"/>